<feature type="region of interest" description="Disordered" evidence="1">
    <location>
        <begin position="44"/>
        <end position="64"/>
    </location>
</feature>
<comment type="caution">
    <text evidence="2">The sequence shown here is derived from an EMBL/GenBank/DDBJ whole genome shotgun (WGS) entry which is preliminary data.</text>
</comment>
<feature type="compositionally biased region" description="Basic and acidic residues" evidence="1">
    <location>
        <begin position="107"/>
        <end position="135"/>
    </location>
</feature>
<name>A0ABN3DD21_9ACTN</name>
<gene>
    <name evidence="2" type="ORF">GCM10010430_04240</name>
</gene>
<evidence type="ECO:0000313" key="3">
    <source>
        <dbReference type="Proteomes" id="UP001500305"/>
    </source>
</evidence>
<sequence length="135" mass="14238">MAWHLRDDRRRAAIGTGDPQPAVDRVHPVVQALQSVSLAQRRAAHSVVRHPAPQASPSVAHPDRAPAGVAVLGHIGQGLGDHEIRGRLDRGVRPPVHGAGIELDGDDAARGQGGERRPQSSVGEDRRGDAARQGP</sequence>
<accession>A0ABN3DD21</accession>
<feature type="compositionally biased region" description="Basic and acidic residues" evidence="1">
    <location>
        <begin position="80"/>
        <end position="92"/>
    </location>
</feature>
<protein>
    <submittedName>
        <fullName evidence="2">Uncharacterized protein</fullName>
    </submittedName>
</protein>
<evidence type="ECO:0000313" key="2">
    <source>
        <dbReference type="EMBL" id="GAA2227837.1"/>
    </source>
</evidence>
<proteinExistence type="predicted"/>
<organism evidence="2 3">
    <name type="scientific">Kitasatospora cystarginea</name>
    <dbReference type="NCBI Taxonomy" id="58350"/>
    <lineage>
        <taxon>Bacteria</taxon>
        <taxon>Bacillati</taxon>
        <taxon>Actinomycetota</taxon>
        <taxon>Actinomycetes</taxon>
        <taxon>Kitasatosporales</taxon>
        <taxon>Streptomycetaceae</taxon>
        <taxon>Kitasatospora</taxon>
    </lineage>
</organism>
<dbReference type="EMBL" id="BAAATR010000002">
    <property type="protein sequence ID" value="GAA2227837.1"/>
    <property type="molecule type" value="Genomic_DNA"/>
</dbReference>
<feature type="region of interest" description="Disordered" evidence="1">
    <location>
        <begin position="1"/>
        <end position="23"/>
    </location>
</feature>
<feature type="region of interest" description="Disordered" evidence="1">
    <location>
        <begin position="80"/>
        <end position="135"/>
    </location>
</feature>
<feature type="compositionally biased region" description="Basic and acidic residues" evidence="1">
    <location>
        <begin position="1"/>
        <end position="11"/>
    </location>
</feature>
<reference evidence="2 3" key="1">
    <citation type="journal article" date="2019" name="Int. J. Syst. Evol. Microbiol.">
        <title>The Global Catalogue of Microorganisms (GCM) 10K type strain sequencing project: providing services to taxonomists for standard genome sequencing and annotation.</title>
        <authorList>
            <consortium name="The Broad Institute Genomics Platform"/>
            <consortium name="The Broad Institute Genome Sequencing Center for Infectious Disease"/>
            <person name="Wu L."/>
            <person name="Ma J."/>
        </authorList>
    </citation>
    <scope>NUCLEOTIDE SEQUENCE [LARGE SCALE GENOMIC DNA]</scope>
    <source>
        <strain evidence="2 3">JCM 7356</strain>
    </source>
</reference>
<evidence type="ECO:0000256" key="1">
    <source>
        <dbReference type="SAM" id="MobiDB-lite"/>
    </source>
</evidence>
<keyword evidence="3" id="KW-1185">Reference proteome</keyword>
<dbReference type="Proteomes" id="UP001500305">
    <property type="component" value="Unassembled WGS sequence"/>
</dbReference>